<reference evidence="7" key="1">
    <citation type="submission" date="2017-09" db="EMBL/GenBank/DDBJ databases">
        <title>Genome sequence of Nannocystis excedens DSM 71.</title>
        <authorList>
            <person name="Blom J."/>
        </authorList>
    </citation>
    <scope>NUCLEOTIDE SEQUENCE [LARGE SCALE GENOMIC DNA]</scope>
    <source>
        <strain evidence="7">type strain: E19</strain>
    </source>
</reference>
<dbReference type="InterPro" id="IPR036390">
    <property type="entry name" value="WH_DNA-bd_sf"/>
</dbReference>
<evidence type="ECO:0000259" key="5">
    <source>
        <dbReference type="PROSITE" id="PS50931"/>
    </source>
</evidence>
<keyword evidence="7" id="KW-1185">Reference proteome</keyword>
<dbReference type="PANTHER" id="PTHR30537">
    <property type="entry name" value="HTH-TYPE TRANSCRIPTIONAL REGULATOR"/>
    <property type="match status" value="1"/>
</dbReference>
<gene>
    <name evidence="6" type="primary">gcvA_7</name>
    <name evidence="6" type="ORF">HDIA_4484</name>
</gene>
<name>A0A2C9DE80_9HYPH</name>
<organism evidence="6 7">
    <name type="scientific">Hartmannibacter diazotrophicus</name>
    <dbReference type="NCBI Taxonomy" id="1482074"/>
    <lineage>
        <taxon>Bacteria</taxon>
        <taxon>Pseudomonadati</taxon>
        <taxon>Pseudomonadota</taxon>
        <taxon>Alphaproteobacteria</taxon>
        <taxon>Hyphomicrobiales</taxon>
        <taxon>Pleomorphomonadaceae</taxon>
        <taxon>Hartmannibacter</taxon>
    </lineage>
</organism>
<dbReference type="Pfam" id="PF03466">
    <property type="entry name" value="LysR_substrate"/>
    <property type="match status" value="1"/>
</dbReference>
<evidence type="ECO:0000256" key="1">
    <source>
        <dbReference type="ARBA" id="ARBA00009437"/>
    </source>
</evidence>
<dbReference type="AlphaFoldDB" id="A0A2C9DE80"/>
<evidence type="ECO:0000256" key="2">
    <source>
        <dbReference type="ARBA" id="ARBA00023015"/>
    </source>
</evidence>
<dbReference type="SUPFAM" id="SSF53850">
    <property type="entry name" value="Periplasmic binding protein-like II"/>
    <property type="match status" value="1"/>
</dbReference>
<comment type="similarity">
    <text evidence="1">Belongs to the LysR transcriptional regulatory family.</text>
</comment>
<evidence type="ECO:0000313" key="6">
    <source>
        <dbReference type="EMBL" id="SON58025.1"/>
    </source>
</evidence>
<evidence type="ECO:0000313" key="7">
    <source>
        <dbReference type="Proteomes" id="UP000223606"/>
    </source>
</evidence>
<sequence length="324" mass="35925">MIDRKWLPLNALRAFDAVGRRLSFTAGAQSLSVTQSAISRHVSSLEDLIGKRLIERRPGGLALTEAGAKLLPVVEKSFDRLEKVLNEIAAEGTQRERVVRIHMPPTFLQRLGMQMLHEFRSEFPGIAIDVSSTYGTGLPDRKVDLAVTYDMPKVSDAIMDLLWMECSTPVCSPALATAFAGRPLSELLTEAELLHVRVDGQPMDHHWAQFCRQTGLDIDTRKGLTFDTLALAVQYAERGHGVVLCDVDMFREDIDGGRLGVPHGIEIKGGYGYFLVLNPEDLDDPLIALFRNWIISRFAGIGSHPRPSVRDNTDVVISQDAPRN</sequence>
<dbReference type="KEGG" id="hdi:HDIA_4484"/>
<dbReference type="GO" id="GO:0003700">
    <property type="term" value="F:DNA-binding transcription factor activity"/>
    <property type="evidence" value="ECO:0007669"/>
    <property type="project" value="InterPro"/>
</dbReference>
<dbReference type="Gene3D" id="1.10.10.10">
    <property type="entry name" value="Winged helix-like DNA-binding domain superfamily/Winged helix DNA-binding domain"/>
    <property type="match status" value="1"/>
</dbReference>
<keyword evidence="3" id="KW-0238">DNA-binding</keyword>
<dbReference type="InterPro" id="IPR036388">
    <property type="entry name" value="WH-like_DNA-bd_sf"/>
</dbReference>
<dbReference type="OrthoDB" id="9793571at2"/>
<evidence type="ECO:0000256" key="3">
    <source>
        <dbReference type="ARBA" id="ARBA00023125"/>
    </source>
</evidence>
<dbReference type="PROSITE" id="PS50931">
    <property type="entry name" value="HTH_LYSR"/>
    <property type="match status" value="1"/>
</dbReference>
<evidence type="ECO:0000256" key="4">
    <source>
        <dbReference type="ARBA" id="ARBA00023163"/>
    </source>
</evidence>
<dbReference type="PANTHER" id="PTHR30537:SF26">
    <property type="entry name" value="GLYCINE CLEAVAGE SYSTEM TRANSCRIPTIONAL ACTIVATOR"/>
    <property type="match status" value="1"/>
</dbReference>
<dbReference type="InterPro" id="IPR000847">
    <property type="entry name" value="LysR_HTH_N"/>
</dbReference>
<feature type="domain" description="HTH lysR-type" evidence="5">
    <location>
        <begin position="7"/>
        <end position="64"/>
    </location>
</feature>
<dbReference type="InterPro" id="IPR058163">
    <property type="entry name" value="LysR-type_TF_proteobact-type"/>
</dbReference>
<dbReference type="Pfam" id="PF00126">
    <property type="entry name" value="HTH_1"/>
    <property type="match status" value="1"/>
</dbReference>
<dbReference type="SUPFAM" id="SSF46785">
    <property type="entry name" value="Winged helix' DNA-binding domain"/>
    <property type="match status" value="1"/>
</dbReference>
<dbReference type="Proteomes" id="UP000223606">
    <property type="component" value="Chromosome 1"/>
</dbReference>
<keyword evidence="4" id="KW-0804">Transcription</keyword>
<dbReference type="EMBL" id="LT960614">
    <property type="protein sequence ID" value="SON58025.1"/>
    <property type="molecule type" value="Genomic_DNA"/>
</dbReference>
<accession>A0A2C9DE80</accession>
<dbReference type="InterPro" id="IPR005119">
    <property type="entry name" value="LysR_subst-bd"/>
</dbReference>
<protein>
    <submittedName>
        <fullName evidence="6">Gcv operon activator</fullName>
    </submittedName>
</protein>
<dbReference type="Gene3D" id="3.40.190.10">
    <property type="entry name" value="Periplasmic binding protein-like II"/>
    <property type="match status" value="2"/>
</dbReference>
<dbReference type="GO" id="GO:0043565">
    <property type="term" value="F:sequence-specific DNA binding"/>
    <property type="evidence" value="ECO:0007669"/>
    <property type="project" value="TreeGrafter"/>
</dbReference>
<dbReference type="PRINTS" id="PR00039">
    <property type="entry name" value="HTHLYSR"/>
</dbReference>
<keyword evidence="2" id="KW-0805">Transcription regulation</keyword>
<dbReference type="GO" id="GO:0006351">
    <property type="term" value="P:DNA-templated transcription"/>
    <property type="evidence" value="ECO:0007669"/>
    <property type="project" value="TreeGrafter"/>
</dbReference>
<proteinExistence type="inferred from homology"/>
<dbReference type="RefSeq" id="WP_099558201.1">
    <property type="nucleotide sequence ID" value="NZ_LT960614.1"/>
</dbReference>